<dbReference type="InterPro" id="IPR029052">
    <property type="entry name" value="Metallo-depent_PP-like"/>
</dbReference>
<keyword evidence="4" id="KW-1185">Reference proteome</keyword>
<organism evidence="3 4">
    <name type="scientific">Haematococcus lacustris</name>
    <name type="common">Green alga</name>
    <name type="synonym">Haematococcus pluvialis</name>
    <dbReference type="NCBI Taxonomy" id="44745"/>
    <lineage>
        <taxon>Eukaryota</taxon>
        <taxon>Viridiplantae</taxon>
        <taxon>Chlorophyta</taxon>
        <taxon>core chlorophytes</taxon>
        <taxon>Chlorophyceae</taxon>
        <taxon>CS clade</taxon>
        <taxon>Chlamydomonadales</taxon>
        <taxon>Haematococcaceae</taxon>
        <taxon>Haematococcus</taxon>
    </lineage>
</organism>
<dbReference type="PANTHER" id="PTHR46422">
    <property type="entry name" value="SERINE/THREONINE-PROTEIN PHOSPHATASE BSL3"/>
    <property type="match status" value="1"/>
</dbReference>
<gene>
    <name evidence="3" type="ORF">HaLaN_14965</name>
</gene>
<dbReference type="Gene3D" id="3.60.21.10">
    <property type="match status" value="1"/>
</dbReference>
<dbReference type="AlphaFoldDB" id="A0A699Z9C1"/>
<feature type="non-terminal residue" evidence="3">
    <location>
        <position position="433"/>
    </location>
</feature>
<name>A0A699Z9C1_HAELA</name>
<dbReference type="Pfam" id="PF00149">
    <property type="entry name" value="Metallophos"/>
    <property type="match status" value="1"/>
</dbReference>
<reference evidence="3 4" key="1">
    <citation type="submission" date="2020-02" db="EMBL/GenBank/DDBJ databases">
        <title>Draft genome sequence of Haematococcus lacustris strain NIES-144.</title>
        <authorList>
            <person name="Morimoto D."/>
            <person name="Nakagawa S."/>
            <person name="Yoshida T."/>
            <person name="Sawayama S."/>
        </authorList>
    </citation>
    <scope>NUCLEOTIDE SEQUENCE [LARGE SCALE GENOMIC DNA]</scope>
    <source>
        <strain evidence="3 4">NIES-144</strain>
    </source>
</reference>
<dbReference type="SMART" id="SM00156">
    <property type="entry name" value="PP2Ac"/>
    <property type="match status" value="1"/>
</dbReference>
<evidence type="ECO:0000256" key="1">
    <source>
        <dbReference type="SAM" id="MobiDB-lite"/>
    </source>
</evidence>
<evidence type="ECO:0000313" key="3">
    <source>
        <dbReference type="EMBL" id="GFH18205.1"/>
    </source>
</evidence>
<feature type="non-terminal residue" evidence="3">
    <location>
        <position position="1"/>
    </location>
</feature>
<comment type="caution">
    <text evidence="3">The sequence shown here is derived from an EMBL/GenBank/DDBJ whole genome shotgun (WGS) entry which is preliminary data.</text>
</comment>
<sequence>MQWMGAMHGNAAAAMLAKAASEEAAAALSLGRPDMTAAAAVQRLSDSPNRAGSPDVTLSKPYLPSQNPMTPDVRLWHRAVVVHQENSLRGMVRQLSIDQLDNEGRRVGIYDKAMDKSPLFTRSMSTPQGIHKRVINELLRPRTWKAPEDRRFFLSAADICELCDVCTQIFREERTVLELNAPIKIFGDLHGQFGDLMRLFEEYGTPSTAGDITYIDYLFLGDYVDRGSHSLETICLLLALKTEHPRSAHDINALFGFRLECLERLGDDQGVYVWRRINELFNFLPLAASIEGKILCMHGGIGRSIHKIDQISSIPRPVTMEEGGPVLMDLLWSDPTTNDTVQGVQPSPRGPGLVTFGPDRVKDFCKNNGLQMIVRAHECVMDGFERFAQGHLITLFSATNYCGTAGDTQAAGPPDTSCRPPWQSVIFMIHNDL</sequence>
<dbReference type="EMBL" id="BLLF01001262">
    <property type="protein sequence ID" value="GFH18205.1"/>
    <property type="molecule type" value="Genomic_DNA"/>
</dbReference>
<dbReference type="InterPro" id="IPR004843">
    <property type="entry name" value="Calcineurin-like_PHP"/>
</dbReference>
<dbReference type="Proteomes" id="UP000485058">
    <property type="component" value="Unassembled WGS sequence"/>
</dbReference>
<dbReference type="PRINTS" id="PR00114">
    <property type="entry name" value="STPHPHTASE"/>
</dbReference>
<evidence type="ECO:0000313" key="4">
    <source>
        <dbReference type="Proteomes" id="UP000485058"/>
    </source>
</evidence>
<feature type="region of interest" description="Disordered" evidence="1">
    <location>
        <begin position="45"/>
        <end position="65"/>
    </location>
</feature>
<dbReference type="SUPFAM" id="SSF56300">
    <property type="entry name" value="Metallo-dependent phosphatases"/>
    <property type="match status" value="1"/>
</dbReference>
<dbReference type="GO" id="GO:0016787">
    <property type="term" value="F:hydrolase activity"/>
    <property type="evidence" value="ECO:0007669"/>
    <property type="project" value="InterPro"/>
</dbReference>
<proteinExistence type="predicted"/>
<feature type="domain" description="Serine/threonine specific protein phosphatases" evidence="2">
    <location>
        <begin position="154"/>
        <end position="432"/>
    </location>
</feature>
<protein>
    <submittedName>
        <fullName evidence="3">Serine/threonine-protein phosphatase</fullName>
    </submittedName>
</protein>
<dbReference type="PANTHER" id="PTHR46422:SF4">
    <property type="entry name" value="SERINE_THREONINE-PROTEIN PHOSPHATASE BSL3"/>
    <property type="match status" value="1"/>
</dbReference>
<evidence type="ECO:0000259" key="2">
    <source>
        <dbReference type="SMART" id="SM00156"/>
    </source>
</evidence>
<dbReference type="InterPro" id="IPR006186">
    <property type="entry name" value="Ser/Thr-sp_prot-phosphatase"/>
</dbReference>
<accession>A0A699Z9C1</accession>